<feature type="transmembrane region" description="Helical" evidence="6">
    <location>
        <begin position="111"/>
        <end position="129"/>
    </location>
</feature>
<dbReference type="PANTHER" id="PTHR31885">
    <property type="entry name" value="GH04784P"/>
    <property type="match status" value="1"/>
</dbReference>
<dbReference type="RefSeq" id="WP_068704032.1">
    <property type="nucleotide sequence ID" value="NZ_JAUOSW010000002.1"/>
</dbReference>
<keyword evidence="3 6" id="KW-0812">Transmembrane</keyword>
<evidence type="ECO:0000256" key="3">
    <source>
        <dbReference type="ARBA" id="ARBA00022692"/>
    </source>
</evidence>
<feature type="transmembrane region" description="Helical" evidence="6">
    <location>
        <begin position="167"/>
        <end position="187"/>
    </location>
</feature>
<dbReference type="Proteomes" id="UP000093186">
    <property type="component" value="Unassembled WGS sequence"/>
</dbReference>
<dbReference type="GO" id="GO:0016020">
    <property type="term" value="C:membrane"/>
    <property type="evidence" value="ECO:0007669"/>
    <property type="project" value="UniProtKB-SubCell"/>
</dbReference>
<feature type="transmembrane region" description="Helical" evidence="6">
    <location>
        <begin position="80"/>
        <end position="99"/>
    </location>
</feature>
<dbReference type="AlphaFoldDB" id="A0A1B9XYT3"/>
<evidence type="ECO:0000256" key="5">
    <source>
        <dbReference type="ARBA" id="ARBA00023136"/>
    </source>
</evidence>
<feature type="transmembrane region" description="Helical" evidence="6">
    <location>
        <begin position="7"/>
        <end position="28"/>
    </location>
</feature>
<evidence type="ECO:0000256" key="6">
    <source>
        <dbReference type="SAM" id="Phobius"/>
    </source>
</evidence>
<name>A0A1B9XYT3_9FLAO</name>
<evidence type="ECO:0000313" key="7">
    <source>
        <dbReference type="EMBL" id="OCK42718.1"/>
    </source>
</evidence>
<evidence type="ECO:0008006" key="9">
    <source>
        <dbReference type="Google" id="ProtNLM"/>
    </source>
</evidence>
<dbReference type="Pfam" id="PF07947">
    <property type="entry name" value="YhhN"/>
    <property type="match status" value="1"/>
</dbReference>
<organism evidence="7 8">
    <name type="scientific">Tenacibaculum soleae</name>
    <dbReference type="NCBI Taxonomy" id="447689"/>
    <lineage>
        <taxon>Bacteria</taxon>
        <taxon>Pseudomonadati</taxon>
        <taxon>Bacteroidota</taxon>
        <taxon>Flavobacteriia</taxon>
        <taxon>Flavobacteriales</taxon>
        <taxon>Flavobacteriaceae</taxon>
        <taxon>Tenacibaculum</taxon>
    </lineage>
</organism>
<reference evidence="7 8" key="1">
    <citation type="submission" date="2016-06" db="EMBL/GenBank/DDBJ databases">
        <title>Draft Genome Sequence of Tenacibaculum soleae UCD-KL19.</title>
        <authorList>
            <person name="Eisen J.A."/>
            <person name="Coil D.A."/>
            <person name="Lujan K.M."/>
        </authorList>
    </citation>
    <scope>NUCLEOTIDE SEQUENCE [LARGE SCALE GENOMIC DNA]</scope>
    <source>
        <strain evidence="7 8">UCD-KL19</strain>
    </source>
</reference>
<comment type="caution">
    <text evidence="7">The sequence shown here is derived from an EMBL/GenBank/DDBJ whole genome shotgun (WGS) entry which is preliminary data.</text>
</comment>
<accession>A0A1B9XYT3</accession>
<evidence type="ECO:0000313" key="8">
    <source>
        <dbReference type="Proteomes" id="UP000093186"/>
    </source>
</evidence>
<keyword evidence="4 6" id="KW-1133">Transmembrane helix</keyword>
<dbReference type="GO" id="GO:0016787">
    <property type="term" value="F:hydrolase activity"/>
    <property type="evidence" value="ECO:0007669"/>
    <property type="project" value="TreeGrafter"/>
</dbReference>
<dbReference type="OrthoDB" id="5651790at2"/>
<dbReference type="PANTHER" id="PTHR31885:SF6">
    <property type="entry name" value="GH04784P"/>
    <property type="match status" value="1"/>
</dbReference>
<dbReference type="EMBL" id="MAKX01000002">
    <property type="protein sequence ID" value="OCK42718.1"/>
    <property type="molecule type" value="Genomic_DNA"/>
</dbReference>
<dbReference type="InterPro" id="IPR012506">
    <property type="entry name" value="TMEM86B-like"/>
</dbReference>
<comment type="similarity">
    <text evidence="2">Belongs to the TMEM86 family.</text>
</comment>
<gene>
    <name evidence="7" type="ORF">BA195_07345</name>
</gene>
<feature type="transmembrane region" description="Helical" evidence="6">
    <location>
        <begin position="135"/>
        <end position="155"/>
    </location>
</feature>
<proteinExistence type="inferred from homology"/>
<evidence type="ECO:0000256" key="1">
    <source>
        <dbReference type="ARBA" id="ARBA00004141"/>
    </source>
</evidence>
<keyword evidence="8" id="KW-1185">Reference proteome</keyword>
<keyword evidence="5 6" id="KW-0472">Membrane</keyword>
<feature type="transmembrane region" description="Helical" evidence="6">
    <location>
        <begin position="193"/>
        <end position="214"/>
    </location>
</feature>
<protein>
    <recommendedName>
        <fullName evidence="9">Lysoplasmalogenase</fullName>
    </recommendedName>
</protein>
<comment type="subcellular location">
    <subcellularLocation>
        <location evidence="1">Membrane</location>
        <topology evidence="1">Multi-pass membrane protein</topology>
    </subcellularLocation>
</comment>
<sequence>MTKKTKIVVATILFFIVSVADIFAVVFQNKTMEIVFKPLLMISLLVVYFFSKKKVNWWLVLGLFFAFLGDVLLLADQSYFVFGVASFLVTHVLYIKIIVGFLEKKSFTRMVLSTVPYMTYFLTIMYVVFDNLKDMLIPVAEYGLVVSIYGAVTFLNYQQEKSKGNLLLFFSAIFFVIADGFIILNIYYEYNKILDFFVILLYITAQYLTVKGLIVREEVNKI</sequence>
<feature type="transmembrane region" description="Helical" evidence="6">
    <location>
        <begin position="57"/>
        <end position="74"/>
    </location>
</feature>
<evidence type="ECO:0000256" key="4">
    <source>
        <dbReference type="ARBA" id="ARBA00022989"/>
    </source>
</evidence>
<evidence type="ECO:0000256" key="2">
    <source>
        <dbReference type="ARBA" id="ARBA00007375"/>
    </source>
</evidence>
<feature type="transmembrane region" description="Helical" evidence="6">
    <location>
        <begin position="34"/>
        <end position="50"/>
    </location>
</feature>
<dbReference type="STRING" id="447689.BA195_07345"/>